<dbReference type="PANTHER" id="PTHR45669">
    <property type="entry name" value="GLUTAREDOXIN DOMAIN-CONTAINING CYSTEINE-RICH PROTEIN CG12206-RELATED"/>
    <property type="match status" value="1"/>
</dbReference>
<dbReference type="PANTHER" id="PTHR45669:SF22">
    <property type="entry name" value="GLUTAREDOXIN DOMAIN-CONTAINING CYSTEINE-RICH PROTEIN CG12206-RELATED"/>
    <property type="match status" value="1"/>
</dbReference>
<gene>
    <name evidence="2" type="ORF">J437_LFUL016436</name>
</gene>
<comment type="caution">
    <text evidence="2">The sequence shown here is derived from an EMBL/GenBank/DDBJ whole genome shotgun (WGS) entry which is preliminary data.</text>
</comment>
<organism evidence="2 3">
    <name type="scientific">Ladona fulva</name>
    <name type="common">Scarce chaser dragonfly</name>
    <name type="synonym">Libellula fulva</name>
    <dbReference type="NCBI Taxonomy" id="123851"/>
    <lineage>
        <taxon>Eukaryota</taxon>
        <taxon>Metazoa</taxon>
        <taxon>Ecdysozoa</taxon>
        <taxon>Arthropoda</taxon>
        <taxon>Hexapoda</taxon>
        <taxon>Insecta</taxon>
        <taxon>Pterygota</taxon>
        <taxon>Palaeoptera</taxon>
        <taxon>Odonata</taxon>
        <taxon>Epiprocta</taxon>
        <taxon>Anisoptera</taxon>
        <taxon>Libelluloidea</taxon>
        <taxon>Libellulidae</taxon>
        <taxon>Ladona</taxon>
    </lineage>
</organism>
<proteinExistence type="predicted"/>
<reference evidence="2" key="1">
    <citation type="submission" date="2013-04" db="EMBL/GenBank/DDBJ databases">
        <authorList>
            <person name="Qu J."/>
            <person name="Murali S.C."/>
            <person name="Bandaranaike D."/>
            <person name="Bellair M."/>
            <person name="Blankenburg K."/>
            <person name="Chao H."/>
            <person name="Dinh H."/>
            <person name="Doddapaneni H."/>
            <person name="Downs B."/>
            <person name="Dugan-Rocha S."/>
            <person name="Elkadiri S."/>
            <person name="Gnanaolivu R.D."/>
            <person name="Hernandez B."/>
            <person name="Javaid M."/>
            <person name="Jayaseelan J.C."/>
            <person name="Lee S."/>
            <person name="Li M."/>
            <person name="Ming W."/>
            <person name="Munidasa M."/>
            <person name="Muniz J."/>
            <person name="Nguyen L."/>
            <person name="Ongeri F."/>
            <person name="Osuji N."/>
            <person name="Pu L.-L."/>
            <person name="Puazo M."/>
            <person name="Qu C."/>
            <person name="Quiroz J."/>
            <person name="Raj R."/>
            <person name="Weissenberger G."/>
            <person name="Xin Y."/>
            <person name="Zou X."/>
            <person name="Han Y."/>
            <person name="Richards S."/>
            <person name="Worley K."/>
            <person name="Muzny D."/>
            <person name="Gibbs R."/>
        </authorList>
    </citation>
    <scope>NUCLEOTIDE SEQUENCE</scope>
    <source>
        <strain evidence="2">Sampled in the wild</strain>
    </source>
</reference>
<sequence length="100" mass="11459">MRSREPIVVMDGYRDKERGKVVLYTTSMGVVRRTFHKCLRVKQILRTLLVPFEERDASTSTAIREEIQRRLGSYNDSSHSSSPPLPQLFVEGQYVGVSSQ</sequence>
<dbReference type="Gene3D" id="3.40.30.10">
    <property type="entry name" value="Glutaredoxin"/>
    <property type="match status" value="1"/>
</dbReference>
<dbReference type="InterPro" id="IPR036249">
    <property type="entry name" value="Thioredoxin-like_sf"/>
</dbReference>
<evidence type="ECO:0000259" key="1">
    <source>
        <dbReference type="Pfam" id="PF00462"/>
    </source>
</evidence>
<dbReference type="InterPro" id="IPR002109">
    <property type="entry name" value="Glutaredoxin"/>
</dbReference>
<keyword evidence="3" id="KW-1185">Reference proteome</keyword>
<dbReference type="AlphaFoldDB" id="A0A8K0KNJ8"/>
<protein>
    <recommendedName>
        <fullName evidence="1">Glutaredoxin domain-containing protein</fullName>
    </recommendedName>
</protein>
<dbReference type="PROSITE" id="PS51354">
    <property type="entry name" value="GLUTAREDOXIN_2"/>
    <property type="match status" value="1"/>
</dbReference>
<evidence type="ECO:0000313" key="3">
    <source>
        <dbReference type="Proteomes" id="UP000792457"/>
    </source>
</evidence>
<dbReference type="Proteomes" id="UP000792457">
    <property type="component" value="Unassembled WGS sequence"/>
</dbReference>
<dbReference type="OrthoDB" id="423313at2759"/>
<feature type="domain" description="Glutaredoxin" evidence="1">
    <location>
        <begin position="21"/>
        <end position="95"/>
    </location>
</feature>
<reference evidence="2" key="2">
    <citation type="submission" date="2017-10" db="EMBL/GenBank/DDBJ databases">
        <title>Ladona fulva Genome sequencing and assembly.</title>
        <authorList>
            <person name="Murali S."/>
            <person name="Richards S."/>
            <person name="Bandaranaike D."/>
            <person name="Bellair M."/>
            <person name="Blankenburg K."/>
            <person name="Chao H."/>
            <person name="Dinh H."/>
            <person name="Doddapaneni H."/>
            <person name="Dugan-Rocha S."/>
            <person name="Elkadiri S."/>
            <person name="Gnanaolivu R."/>
            <person name="Hernandez B."/>
            <person name="Skinner E."/>
            <person name="Javaid M."/>
            <person name="Lee S."/>
            <person name="Li M."/>
            <person name="Ming W."/>
            <person name="Munidasa M."/>
            <person name="Muniz J."/>
            <person name="Nguyen L."/>
            <person name="Hughes D."/>
            <person name="Osuji N."/>
            <person name="Pu L.-L."/>
            <person name="Puazo M."/>
            <person name="Qu C."/>
            <person name="Quiroz J."/>
            <person name="Raj R."/>
            <person name="Weissenberger G."/>
            <person name="Xin Y."/>
            <person name="Zou X."/>
            <person name="Han Y."/>
            <person name="Worley K."/>
            <person name="Muzny D."/>
            <person name="Gibbs R."/>
        </authorList>
    </citation>
    <scope>NUCLEOTIDE SEQUENCE</scope>
    <source>
        <strain evidence="2">Sampled in the wild</strain>
    </source>
</reference>
<dbReference type="EMBL" id="KZ309089">
    <property type="protein sequence ID" value="KAG8236880.1"/>
    <property type="molecule type" value="Genomic_DNA"/>
</dbReference>
<name>A0A8K0KNJ8_LADFU</name>
<dbReference type="SUPFAM" id="SSF52833">
    <property type="entry name" value="Thioredoxin-like"/>
    <property type="match status" value="1"/>
</dbReference>
<accession>A0A8K0KNJ8</accession>
<dbReference type="Pfam" id="PF00462">
    <property type="entry name" value="Glutaredoxin"/>
    <property type="match status" value="1"/>
</dbReference>
<evidence type="ECO:0000313" key="2">
    <source>
        <dbReference type="EMBL" id="KAG8236880.1"/>
    </source>
</evidence>